<dbReference type="EMBL" id="CP000555">
    <property type="protein sequence ID" value="ABM95881.1"/>
    <property type="molecule type" value="Genomic_DNA"/>
</dbReference>
<proteinExistence type="predicted"/>
<dbReference type="PANTHER" id="PTHR43777">
    <property type="entry name" value="MOLYBDENUM COFACTOR CYTIDYLYLTRANSFERASE"/>
    <property type="match status" value="1"/>
</dbReference>
<reference evidence="3 4" key="1">
    <citation type="journal article" date="2007" name="J. Bacteriol.">
        <title>Whole-genome analysis of the methyl tert-butyl ether-degrading beta-proteobacterium Methylibium petroleiphilum PM1.</title>
        <authorList>
            <person name="Kane S.R."/>
            <person name="Chakicherla A.Y."/>
            <person name="Chain P.S.G."/>
            <person name="Schmidt R."/>
            <person name="Shin M.W."/>
            <person name="Legler T.C."/>
            <person name="Scow K.M."/>
            <person name="Larimer F.W."/>
            <person name="Lucas S.M."/>
            <person name="Richardson P.M."/>
            <person name="Hristova K.R."/>
        </authorList>
    </citation>
    <scope>NUCLEOTIDE SEQUENCE [LARGE SCALE GENOMIC DNA]</scope>
    <source>
        <strain evidence="4">ATCC BAA-1232 / LMG 22953 / PM1</strain>
    </source>
</reference>
<keyword evidence="4" id="KW-1185">Reference proteome</keyword>
<dbReference type="SUPFAM" id="SSF53448">
    <property type="entry name" value="Nucleotide-diphospho-sugar transferases"/>
    <property type="match status" value="1"/>
</dbReference>
<dbReference type="RefSeq" id="WP_011830510.1">
    <property type="nucleotide sequence ID" value="NC_008825.1"/>
</dbReference>
<dbReference type="CDD" id="cd04182">
    <property type="entry name" value="GT_2_like_f"/>
    <property type="match status" value="1"/>
</dbReference>
<evidence type="ECO:0000259" key="2">
    <source>
        <dbReference type="Pfam" id="PF12804"/>
    </source>
</evidence>
<feature type="domain" description="MobA-like NTP transferase" evidence="2">
    <location>
        <begin position="7"/>
        <end position="171"/>
    </location>
</feature>
<evidence type="ECO:0000313" key="4">
    <source>
        <dbReference type="Proteomes" id="UP000000366"/>
    </source>
</evidence>
<dbReference type="GO" id="GO:0016779">
    <property type="term" value="F:nucleotidyltransferase activity"/>
    <property type="evidence" value="ECO:0007669"/>
    <property type="project" value="UniProtKB-ARBA"/>
</dbReference>
<dbReference type="Proteomes" id="UP000000366">
    <property type="component" value="Chromosome"/>
</dbReference>
<organism evidence="3 4">
    <name type="scientific">Methylibium petroleiphilum (strain ATCC BAA-1232 / LMG 22953 / PM1)</name>
    <dbReference type="NCBI Taxonomy" id="420662"/>
    <lineage>
        <taxon>Bacteria</taxon>
        <taxon>Pseudomonadati</taxon>
        <taxon>Pseudomonadota</taxon>
        <taxon>Betaproteobacteria</taxon>
        <taxon>Burkholderiales</taxon>
        <taxon>Sphaerotilaceae</taxon>
        <taxon>Methylibium</taxon>
    </lineage>
</organism>
<dbReference type="Pfam" id="PF12804">
    <property type="entry name" value="NTP_transf_3"/>
    <property type="match status" value="1"/>
</dbReference>
<keyword evidence="1" id="KW-0460">Magnesium</keyword>
<gene>
    <name evidence="3" type="ordered locus">Mpe_A2928</name>
</gene>
<name>A2SJZ2_METPP</name>
<dbReference type="InterPro" id="IPR029044">
    <property type="entry name" value="Nucleotide-diphossugar_trans"/>
</dbReference>
<dbReference type="PANTHER" id="PTHR43777:SF1">
    <property type="entry name" value="MOLYBDENUM COFACTOR CYTIDYLYLTRANSFERASE"/>
    <property type="match status" value="1"/>
</dbReference>
<dbReference type="KEGG" id="mpt:Mpe_A2928"/>
<evidence type="ECO:0000256" key="1">
    <source>
        <dbReference type="ARBA" id="ARBA00022842"/>
    </source>
</evidence>
<dbReference type="InterPro" id="IPR025877">
    <property type="entry name" value="MobA-like_NTP_Trfase"/>
</dbReference>
<accession>A2SJZ2</accession>
<dbReference type="AlphaFoldDB" id="A2SJZ2"/>
<dbReference type="eggNOG" id="COG2068">
    <property type="taxonomic scope" value="Bacteria"/>
</dbReference>
<dbReference type="STRING" id="420662.Mpe_A2928"/>
<dbReference type="HOGENOM" id="CLU_061980_4_1_4"/>
<protein>
    <recommendedName>
        <fullName evidence="2">MobA-like NTP transferase domain-containing protein</fullName>
    </recommendedName>
</protein>
<dbReference type="Gene3D" id="3.90.550.10">
    <property type="entry name" value="Spore Coat Polysaccharide Biosynthesis Protein SpsA, Chain A"/>
    <property type="match status" value="1"/>
</dbReference>
<evidence type="ECO:0000313" key="3">
    <source>
        <dbReference type="EMBL" id="ABM95881.1"/>
    </source>
</evidence>
<sequence length="210" mass="22184">MRQGPVVVVLAAGRGVRFRSGRSARAHKLEQPFGDSTVLETTLAHVIQSRLPVVVVTTEALQARVTATIAARDVVVLPGNGDQQPFGMGDSIAAGVTARSNASGWMVLPGDMPLVQPATLRAVAAAMPHHPVVYAQHRGRRGHPVAFAAELYSELARLSGDEGARRLVARYPAFGVEVPDGGVLLDVDTEQDLERLRGLHSAHAGEAAVD</sequence>